<name>A0A382KF00_9ZZZZ</name>
<dbReference type="AlphaFoldDB" id="A0A382KF00"/>
<evidence type="ECO:0000256" key="1">
    <source>
        <dbReference type="SAM" id="MobiDB-lite"/>
    </source>
</evidence>
<accession>A0A382KF00</accession>
<gene>
    <name evidence="2" type="ORF">METZ01_LOCUS274877</name>
</gene>
<evidence type="ECO:0000313" key="2">
    <source>
        <dbReference type="EMBL" id="SVC22023.1"/>
    </source>
</evidence>
<organism evidence="2">
    <name type="scientific">marine metagenome</name>
    <dbReference type="NCBI Taxonomy" id="408172"/>
    <lineage>
        <taxon>unclassified sequences</taxon>
        <taxon>metagenomes</taxon>
        <taxon>ecological metagenomes</taxon>
    </lineage>
</organism>
<reference evidence="2" key="1">
    <citation type="submission" date="2018-05" db="EMBL/GenBank/DDBJ databases">
        <authorList>
            <person name="Lanie J.A."/>
            <person name="Ng W.-L."/>
            <person name="Kazmierczak K.M."/>
            <person name="Andrzejewski T.M."/>
            <person name="Davidsen T.M."/>
            <person name="Wayne K.J."/>
            <person name="Tettelin H."/>
            <person name="Glass J.I."/>
            <person name="Rusch D."/>
            <person name="Podicherti R."/>
            <person name="Tsui H.-C.T."/>
            <person name="Winkler M.E."/>
        </authorList>
    </citation>
    <scope>NUCLEOTIDE SEQUENCE</scope>
</reference>
<proteinExistence type="predicted"/>
<feature type="non-terminal residue" evidence="2">
    <location>
        <position position="24"/>
    </location>
</feature>
<sequence length="24" mass="2790">MTANNKRPDDPHRQPDREVVAVED</sequence>
<protein>
    <submittedName>
        <fullName evidence="2">Uncharacterized protein</fullName>
    </submittedName>
</protein>
<feature type="region of interest" description="Disordered" evidence="1">
    <location>
        <begin position="1"/>
        <end position="24"/>
    </location>
</feature>
<dbReference type="EMBL" id="UINC01079734">
    <property type="protein sequence ID" value="SVC22023.1"/>
    <property type="molecule type" value="Genomic_DNA"/>
</dbReference>